<evidence type="ECO:0000259" key="2">
    <source>
        <dbReference type="Pfam" id="PF05569"/>
    </source>
</evidence>
<feature type="transmembrane region" description="Helical" evidence="1">
    <location>
        <begin position="20"/>
        <end position="38"/>
    </location>
</feature>
<evidence type="ECO:0000313" key="3">
    <source>
        <dbReference type="EMBL" id="ABJ83633.1"/>
    </source>
</evidence>
<dbReference type="STRING" id="234267.Acid_2644"/>
<organism evidence="3">
    <name type="scientific">Solibacter usitatus (strain Ellin6076)</name>
    <dbReference type="NCBI Taxonomy" id="234267"/>
    <lineage>
        <taxon>Bacteria</taxon>
        <taxon>Pseudomonadati</taxon>
        <taxon>Acidobacteriota</taxon>
        <taxon>Terriglobia</taxon>
        <taxon>Bryobacterales</taxon>
        <taxon>Solibacteraceae</taxon>
        <taxon>Candidatus Solibacter</taxon>
    </lineage>
</organism>
<gene>
    <name evidence="3" type="ordered locus">Acid_2644</name>
</gene>
<sequence>MTTALAQPWAERLAWTLLHFIWQGTLWAAIYTVARLAAGRVTARARYAMACAALLGMALSPAATYWWLAQSGIAASPTSALTPPNPQTVAAGFPYAADPWQAALPWIVMAWFAGVAACSVRLAAGWISVSRLRSSHNRPPSAEWQHALQQLSERMRVRRPVRLLVSDRVESLSVIGWLRPVILAPLGLLAGLAPDHVEALLAHELAHVRRHDYLVNLLQGIAESLLFYHPAVWWISGQIRAEREHCCDDLAVAASGDVLTYARALAELESARPAHFNAALAANDGSLVRRIRRLIDPAAHAPSRPGAAWILSVLLLVAIGAVAMRAAQPASVARDSIWLDTVKLGDVVRQVRALGVLTSAHTAELRVAETQMKEVAAGQPVTIAFQGRKDTVPCVLTRVRPGVANGVVTVDVQVEGPLPAGIAAQSPVDATITIGRLSNVVHVARPVIGKANSEGTLFKIEPDGQTAVRINVQYGETSVNTIEIKSGLQPGDKVIVSDMSAYDKYDRVTLK</sequence>
<dbReference type="Gene3D" id="2.40.420.20">
    <property type="match status" value="1"/>
</dbReference>
<dbReference type="KEGG" id="sus:Acid_2644"/>
<keyword evidence="1" id="KW-0472">Membrane</keyword>
<feature type="domain" description="Peptidase M56" evidence="2">
    <location>
        <begin position="87"/>
        <end position="292"/>
    </location>
</feature>
<feature type="transmembrane region" description="Helical" evidence="1">
    <location>
        <begin position="47"/>
        <end position="68"/>
    </location>
</feature>
<dbReference type="EMBL" id="CP000473">
    <property type="protein sequence ID" value="ABJ83633.1"/>
    <property type="molecule type" value="Genomic_DNA"/>
</dbReference>
<proteinExistence type="predicted"/>
<dbReference type="OrthoDB" id="15218at2"/>
<evidence type="ECO:0000256" key="1">
    <source>
        <dbReference type="SAM" id="Phobius"/>
    </source>
</evidence>
<keyword evidence="1" id="KW-1133">Transmembrane helix</keyword>
<dbReference type="InterPro" id="IPR008756">
    <property type="entry name" value="Peptidase_M56"/>
</dbReference>
<dbReference type="PANTHER" id="PTHR34978">
    <property type="entry name" value="POSSIBLE SENSOR-TRANSDUCER PROTEIN BLAR"/>
    <property type="match status" value="1"/>
</dbReference>
<feature type="transmembrane region" description="Helical" evidence="1">
    <location>
        <begin position="103"/>
        <end position="129"/>
    </location>
</feature>
<protein>
    <submittedName>
        <fullName evidence="3">Peptidase M56, BlaR1</fullName>
    </submittedName>
</protein>
<dbReference type="AlphaFoldDB" id="Q024E3"/>
<dbReference type="eggNOG" id="COG4219">
    <property type="taxonomic scope" value="Bacteria"/>
</dbReference>
<name>Q024E3_SOLUE</name>
<dbReference type="InterPro" id="IPR052173">
    <property type="entry name" value="Beta-lactam_resp_regulator"/>
</dbReference>
<dbReference type="HOGENOM" id="CLU_466068_0_0_0"/>
<dbReference type="Gene3D" id="3.30.2010.10">
    <property type="entry name" value="Metalloproteases ('zincins'), catalytic domain"/>
    <property type="match status" value="1"/>
</dbReference>
<feature type="transmembrane region" description="Helical" evidence="1">
    <location>
        <begin position="307"/>
        <end position="327"/>
    </location>
</feature>
<accession>Q024E3</accession>
<dbReference type="Pfam" id="PF05569">
    <property type="entry name" value="Peptidase_M56"/>
    <property type="match status" value="1"/>
</dbReference>
<reference evidence="3" key="1">
    <citation type="submission" date="2006-10" db="EMBL/GenBank/DDBJ databases">
        <title>Complete sequence of Solibacter usitatus Ellin6076.</title>
        <authorList>
            <consortium name="US DOE Joint Genome Institute"/>
            <person name="Copeland A."/>
            <person name="Lucas S."/>
            <person name="Lapidus A."/>
            <person name="Barry K."/>
            <person name="Detter J.C."/>
            <person name="Glavina del Rio T."/>
            <person name="Hammon N."/>
            <person name="Israni S."/>
            <person name="Dalin E."/>
            <person name="Tice H."/>
            <person name="Pitluck S."/>
            <person name="Thompson L.S."/>
            <person name="Brettin T."/>
            <person name="Bruce D."/>
            <person name="Han C."/>
            <person name="Tapia R."/>
            <person name="Gilna P."/>
            <person name="Schmutz J."/>
            <person name="Larimer F."/>
            <person name="Land M."/>
            <person name="Hauser L."/>
            <person name="Kyrpides N."/>
            <person name="Mikhailova N."/>
            <person name="Janssen P.H."/>
            <person name="Kuske C.R."/>
            <person name="Richardson P."/>
        </authorList>
    </citation>
    <scope>NUCLEOTIDE SEQUENCE</scope>
    <source>
        <strain evidence="3">Ellin6076</strain>
    </source>
</reference>
<dbReference type="CDD" id="cd07341">
    <property type="entry name" value="M56_BlaR1_MecR1_like"/>
    <property type="match status" value="1"/>
</dbReference>
<dbReference type="PANTHER" id="PTHR34978:SF3">
    <property type="entry name" value="SLR0241 PROTEIN"/>
    <property type="match status" value="1"/>
</dbReference>
<keyword evidence="1" id="KW-0812">Transmembrane</keyword>
<dbReference type="InParanoid" id="Q024E3"/>